<protein>
    <submittedName>
        <fullName evidence="3">Uncharacterized protein</fullName>
    </submittedName>
</protein>
<keyword evidence="2" id="KW-1133">Transmembrane helix</keyword>
<feature type="region of interest" description="Disordered" evidence="1">
    <location>
        <begin position="79"/>
        <end position="115"/>
    </location>
</feature>
<dbReference type="STRING" id="67356.AQJ84_12300"/>
<dbReference type="EMBL" id="LGUS01000047">
    <property type="protein sequence ID" value="KOG40828.1"/>
    <property type="molecule type" value="Genomic_DNA"/>
</dbReference>
<evidence type="ECO:0000313" key="4">
    <source>
        <dbReference type="Proteomes" id="UP000037251"/>
    </source>
</evidence>
<accession>A0A0L8LRL7</accession>
<dbReference type="RefSeq" id="WP_030043045.1">
    <property type="nucleotide sequence ID" value="NZ_KL575625.1"/>
</dbReference>
<keyword evidence="4" id="KW-1185">Reference proteome</keyword>
<name>A0A0L8LRL7_9ACTN</name>
<dbReference type="OrthoDB" id="4328110at2"/>
<evidence type="ECO:0000256" key="2">
    <source>
        <dbReference type="SAM" id="Phobius"/>
    </source>
</evidence>
<reference evidence="4" key="1">
    <citation type="submission" date="2015-07" db="EMBL/GenBank/DDBJ databases">
        <authorList>
            <person name="Ju K.-S."/>
            <person name="Doroghazi J.R."/>
            <person name="Metcalf W.W."/>
        </authorList>
    </citation>
    <scope>NUCLEOTIDE SEQUENCE [LARGE SCALE GENOMIC DNA]</scope>
    <source>
        <strain evidence="4">NRRL 2290</strain>
    </source>
</reference>
<organism evidence="3 4">
    <name type="scientific">Streptomyces resistomycificus</name>
    <dbReference type="NCBI Taxonomy" id="67356"/>
    <lineage>
        <taxon>Bacteria</taxon>
        <taxon>Bacillati</taxon>
        <taxon>Actinomycetota</taxon>
        <taxon>Actinomycetes</taxon>
        <taxon>Kitasatosporales</taxon>
        <taxon>Streptomycetaceae</taxon>
        <taxon>Streptomyces</taxon>
        <taxon>Streptomyces aurantiacus group</taxon>
    </lineage>
</organism>
<keyword evidence="2" id="KW-0472">Membrane</keyword>
<evidence type="ECO:0000256" key="1">
    <source>
        <dbReference type="SAM" id="MobiDB-lite"/>
    </source>
</evidence>
<dbReference type="eggNOG" id="ENOG5031E6S">
    <property type="taxonomic scope" value="Bacteria"/>
</dbReference>
<feature type="compositionally biased region" description="Low complexity" evidence="1">
    <location>
        <begin position="88"/>
        <end position="100"/>
    </location>
</feature>
<dbReference type="PATRIC" id="fig|67356.5.peg.1688"/>
<feature type="transmembrane region" description="Helical" evidence="2">
    <location>
        <begin position="54"/>
        <end position="75"/>
    </location>
</feature>
<feature type="region of interest" description="Disordered" evidence="1">
    <location>
        <begin position="1"/>
        <end position="22"/>
    </location>
</feature>
<feature type="region of interest" description="Disordered" evidence="1">
    <location>
        <begin position="29"/>
        <end position="48"/>
    </location>
</feature>
<evidence type="ECO:0000313" key="3">
    <source>
        <dbReference type="EMBL" id="KOG40828.1"/>
    </source>
</evidence>
<sequence length="315" mass="32673">MNGEQPQGQGPGDGPDFEERLRGLLAEDAYTIRPSPAPYPAIRHRGAAERRRRVAAAGAALVTLAAVPVGAYALGVPGGASGTASPQTAVSASRSAAPTPTASPTPTGPARPATDRQLFDGVSFEQAAEGLDKCLAYDRQHTTGPDDADLGAADEYRIILAMNSTGDSNTPGDGMFVVAVQEKPAQTRLICNIKDGEASGLNIGGGGAEGLPPDAGAVFPDMNGGKLYQQSFLDKGSWKLPFRWGVIGTVKSSVAKVTVSYGDATSEAALDHGWFVASGVLDRQVTAAPHVKGYDAGGKLVYDSDQDKYYEKNLP</sequence>
<gene>
    <name evidence="3" type="ORF">ADK37_07770</name>
</gene>
<proteinExistence type="predicted"/>
<dbReference type="Proteomes" id="UP000037251">
    <property type="component" value="Unassembled WGS sequence"/>
</dbReference>
<keyword evidence="2" id="KW-0812">Transmembrane</keyword>
<dbReference type="AlphaFoldDB" id="A0A0L8LRL7"/>
<comment type="caution">
    <text evidence="3">The sequence shown here is derived from an EMBL/GenBank/DDBJ whole genome shotgun (WGS) entry which is preliminary data.</text>
</comment>